<organism evidence="4 5">
    <name type="scientific">Volucribacter amazonae</name>
    <dbReference type="NCBI Taxonomy" id="256731"/>
    <lineage>
        <taxon>Bacteria</taxon>
        <taxon>Pseudomonadati</taxon>
        <taxon>Pseudomonadota</taxon>
        <taxon>Gammaproteobacteria</taxon>
        <taxon>Pasteurellales</taxon>
        <taxon>Pasteurellaceae</taxon>
        <taxon>Volucribacter</taxon>
    </lineage>
</organism>
<gene>
    <name evidence="4" type="ORF">A6A20_11150</name>
</gene>
<dbReference type="CDD" id="cd01449">
    <property type="entry name" value="TST_Repeat_2"/>
    <property type="match status" value="1"/>
</dbReference>
<dbReference type="SUPFAM" id="SSF52821">
    <property type="entry name" value="Rhodanese/Cell cycle control phosphatase"/>
    <property type="match status" value="3"/>
</dbReference>
<dbReference type="InterPro" id="IPR001763">
    <property type="entry name" value="Rhodanese-like_dom"/>
</dbReference>
<evidence type="ECO:0000313" key="5">
    <source>
        <dbReference type="Proteomes" id="UP001155500"/>
    </source>
</evidence>
<feature type="domain" description="Rhodanese" evidence="3">
    <location>
        <begin position="37"/>
        <end position="142"/>
    </location>
</feature>
<evidence type="ECO:0000256" key="1">
    <source>
        <dbReference type="ARBA" id="ARBA00022679"/>
    </source>
</evidence>
<proteinExistence type="predicted"/>
<reference evidence="4" key="1">
    <citation type="submission" date="2016-03" db="EMBL/GenBank/DDBJ databases">
        <title>Co-evolution between Pasteurellaceae and their hosts.</title>
        <authorList>
            <person name="Hansen M.J."/>
            <person name="Bojesen A.M."/>
            <person name="Planet P."/>
        </authorList>
    </citation>
    <scope>NUCLEOTIDE SEQUENCE</scope>
    <source>
        <strain evidence="4">146/S8/89</strain>
    </source>
</reference>
<dbReference type="PANTHER" id="PTHR11364">
    <property type="entry name" value="THIOSULFATE SULFERTANSFERASE"/>
    <property type="match status" value="1"/>
</dbReference>
<feature type="domain" description="Rhodanese" evidence="3">
    <location>
        <begin position="192"/>
        <end position="277"/>
    </location>
</feature>
<evidence type="ECO:0000256" key="2">
    <source>
        <dbReference type="ARBA" id="ARBA00022737"/>
    </source>
</evidence>
<dbReference type="Pfam" id="PF00581">
    <property type="entry name" value="Rhodanese"/>
    <property type="match status" value="3"/>
</dbReference>
<dbReference type="PROSITE" id="PS50206">
    <property type="entry name" value="RHODANESE_3"/>
    <property type="match status" value="3"/>
</dbReference>
<dbReference type="Proteomes" id="UP001155500">
    <property type="component" value="Unassembled WGS sequence"/>
</dbReference>
<dbReference type="PANTHER" id="PTHR11364:SF27">
    <property type="entry name" value="SULFURTRANSFERASE"/>
    <property type="match status" value="1"/>
</dbReference>
<dbReference type="Gene3D" id="3.40.250.10">
    <property type="entry name" value="Rhodanese-like domain"/>
    <property type="match status" value="3"/>
</dbReference>
<dbReference type="RefSeq" id="WP_279573516.1">
    <property type="nucleotide sequence ID" value="NZ_LWID01000001.1"/>
</dbReference>
<dbReference type="InterPro" id="IPR036873">
    <property type="entry name" value="Rhodanese-like_dom_sf"/>
</dbReference>
<dbReference type="CDD" id="cd01448">
    <property type="entry name" value="TST_Repeat_1"/>
    <property type="match status" value="1"/>
</dbReference>
<name>A0A9X4SMI4_9PAST</name>
<accession>A0A9X4SMI4</accession>
<dbReference type="SMART" id="SM00450">
    <property type="entry name" value="RHOD"/>
    <property type="match status" value="3"/>
</dbReference>
<feature type="domain" description="Rhodanese" evidence="3">
    <location>
        <begin position="311"/>
        <end position="432"/>
    </location>
</feature>
<keyword evidence="5" id="KW-1185">Reference proteome</keyword>
<dbReference type="AlphaFoldDB" id="A0A9X4SMI4"/>
<keyword evidence="2" id="KW-0677">Repeat</keyword>
<dbReference type="InterPro" id="IPR045078">
    <property type="entry name" value="TST/MPST-like"/>
</dbReference>
<sequence length="460" mass="51848">MNYNTNITSLALICFLSACGEQKATEISLEELLQKQNNPQYVIVDTRGDSHYNGFKSPQAARGGHLPNAIQFSADWLEAIDPSYFEQFAADKGLSKDKTLIFYDHNLDNLEKVSAEFIAKGYQVRLFKDFIAYSNNDQLPLQSFANYPLLVSAQWLRQALDGQRPETDQGKPIMVFHVSWGDVEQAQGYKQHIPNAYHFNTDWIENGPVWNLSAPEVIEQNLIKNGISKDKTIVLYSENPLAAFRVFWALRWAGVEDVRILNGGMNAWINNEYPIDLQVNTPTPVTSFGISIPANPQFNIETAQQAYQQQQHQGLKLVSIRSWDEYLGKVSGYDYIPQAGEPEGAIWGYAGTDASNVADYYDPDGSLRNPYEIFALWEKQGIKQGDKLAFYCGTGWRAGVPWFITQLAGWDNTLIYDGGWNAWQMDSRLPVSKQSNSHLQKPNAHNAFGMTVRTGLSCKS</sequence>
<dbReference type="EMBL" id="LWID01000001">
    <property type="protein sequence ID" value="MDG6896158.1"/>
    <property type="molecule type" value="Genomic_DNA"/>
</dbReference>
<protein>
    <submittedName>
        <fullName evidence="4">Thiosulfate sulfurtransferase</fullName>
    </submittedName>
</protein>
<keyword evidence="1" id="KW-0808">Transferase</keyword>
<evidence type="ECO:0000259" key="3">
    <source>
        <dbReference type="PROSITE" id="PS50206"/>
    </source>
</evidence>
<comment type="caution">
    <text evidence="4">The sequence shown here is derived from an EMBL/GenBank/DDBJ whole genome shotgun (WGS) entry which is preliminary data.</text>
</comment>
<evidence type="ECO:0000313" key="4">
    <source>
        <dbReference type="EMBL" id="MDG6896158.1"/>
    </source>
</evidence>
<dbReference type="GO" id="GO:0004792">
    <property type="term" value="F:thiosulfate-cyanide sulfurtransferase activity"/>
    <property type="evidence" value="ECO:0007669"/>
    <property type="project" value="TreeGrafter"/>
</dbReference>